<dbReference type="EMBL" id="JBHSGF010000006">
    <property type="protein sequence ID" value="MFC4555588.1"/>
    <property type="molecule type" value="Genomic_DNA"/>
</dbReference>
<protein>
    <submittedName>
        <fullName evidence="4">Glycohydrolase toxin TNT-related protein</fullName>
    </submittedName>
</protein>
<sequence length="510" mass="54300">MSVPSFVIDGDPGRIRARATLAREKAGVFTSTADALAKVSTGGWSGRAAERFRDALDTEPDRWRDAGTGFLTAAQALLSYADALESAQLRAQWARGEYERGEQVTGQARAAYDADVSQARREVAQAAAQGEHVTLTILPFTDPGGAVRDGALAELASARADLDAAGQVCATEVRAGCAAAPEERRWWESGLAAIGGFLQGAGEATWDLLTLPGSPISLLQDSMALATGRLTPEEMAARYRMGVEQVGDMVTALREDPAEFGKTLGKAVLDWDTWADDPARALGHLVPDAVAAVVTAGAGAVATRGVKGTADVVDALGDLSTTGNRLDDVGDLGRLDDAGGLGRFDDVGGHVPLDDLPGWTDGKDVPRTGPDADLYPDGLQRYGPLDRQEFYDRYWDPADGASGSWRYPADEGFAAPPRPNTIEPGDVLDRLGRPGGSYASPEGTPYAERALPPSSVGADYHRYEVLRPLPDTVTEGPIAPWFEQPGGGLQYKFDETIDWYIEHGYLRKIE</sequence>
<keyword evidence="5" id="KW-1185">Reference proteome</keyword>
<reference evidence="5" key="1">
    <citation type="journal article" date="2019" name="Int. J. Syst. Evol. Microbiol.">
        <title>The Global Catalogue of Microorganisms (GCM) 10K type strain sequencing project: providing services to taxonomists for standard genome sequencing and annotation.</title>
        <authorList>
            <consortium name="The Broad Institute Genomics Platform"/>
            <consortium name="The Broad Institute Genome Sequencing Center for Infectious Disease"/>
            <person name="Wu L."/>
            <person name="Ma J."/>
        </authorList>
    </citation>
    <scope>NUCLEOTIDE SEQUENCE [LARGE SCALE GENOMIC DNA]</scope>
    <source>
        <strain evidence="5">JCM 3369</strain>
    </source>
</reference>
<proteinExistence type="predicted"/>
<dbReference type="InterPro" id="IPR025331">
    <property type="entry name" value="TNT"/>
</dbReference>
<dbReference type="InterPro" id="IPR049082">
    <property type="entry name" value="T7SS_signal"/>
</dbReference>
<name>A0ABV9DBF9_9MICO</name>
<organism evidence="4 5">
    <name type="scientific">Georgenia faecalis</name>
    <dbReference type="NCBI Taxonomy" id="2483799"/>
    <lineage>
        <taxon>Bacteria</taxon>
        <taxon>Bacillati</taxon>
        <taxon>Actinomycetota</taxon>
        <taxon>Actinomycetes</taxon>
        <taxon>Micrococcales</taxon>
        <taxon>Bogoriellaceae</taxon>
        <taxon>Georgenia</taxon>
    </lineage>
</organism>
<feature type="domain" description="Putative T7SS secretion signal" evidence="3">
    <location>
        <begin position="7"/>
        <end position="183"/>
    </location>
</feature>
<dbReference type="Pfam" id="PF21725">
    <property type="entry name" value="T7SS_signal"/>
    <property type="match status" value="1"/>
</dbReference>
<accession>A0ABV9DBF9</accession>
<evidence type="ECO:0000259" key="2">
    <source>
        <dbReference type="Pfam" id="PF14021"/>
    </source>
</evidence>
<dbReference type="InterPro" id="IPR053024">
    <property type="entry name" value="Fungal_surface_NADase"/>
</dbReference>
<dbReference type="PANTHER" id="PTHR42059:SF1">
    <property type="entry name" value="TNT DOMAIN-CONTAINING PROTEIN"/>
    <property type="match status" value="1"/>
</dbReference>
<comment type="caution">
    <text evidence="4">The sequence shown here is derived from an EMBL/GenBank/DDBJ whole genome shotgun (WGS) entry which is preliminary data.</text>
</comment>
<evidence type="ECO:0000259" key="3">
    <source>
        <dbReference type="Pfam" id="PF21725"/>
    </source>
</evidence>
<dbReference type="Proteomes" id="UP001595955">
    <property type="component" value="Unassembled WGS sequence"/>
</dbReference>
<dbReference type="RefSeq" id="WP_164471343.1">
    <property type="nucleotide sequence ID" value="NZ_CP033325.1"/>
</dbReference>
<evidence type="ECO:0000313" key="4">
    <source>
        <dbReference type="EMBL" id="MFC4555588.1"/>
    </source>
</evidence>
<evidence type="ECO:0000313" key="5">
    <source>
        <dbReference type="Proteomes" id="UP001595955"/>
    </source>
</evidence>
<feature type="region of interest" description="Disordered" evidence="1">
    <location>
        <begin position="355"/>
        <end position="377"/>
    </location>
</feature>
<evidence type="ECO:0000256" key="1">
    <source>
        <dbReference type="SAM" id="MobiDB-lite"/>
    </source>
</evidence>
<gene>
    <name evidence="4" type="ORF">ACFO3F_10045</name>
</gene>
<dbReference type="Pfam" id="PF14021">
    <property type="entry name" value="TNT"/>
    <property type="match status" value="1"/>
</dbReference>
<feature type="domain" description="TNT" evidence="2">
    <location>
        <begin position="421"/>
        <end position="509"/>
    </location>
</feature>
<dbReference type="PANTHER" id="PTHR42059">
    <property type="entry name" value="TNT DOMAIN-CONTAINING PROTEIN"/>
    <property type="match status" value="1"/>
</dbReference>